<dbReference type="InterPro" id="IPR010985">
    <property type="entry name" value="Ribbon_hlx_hlx"/>
</dbReference>
<reference evidence="1" key="1">
    <citation type="submission" date="2020-08" db="EMBL/GenBank/DDBJ databases">
        <title>Genome public.</title>
        <authorList>
            <person name="Liu C."/>
            <person name="Sun Q."/>
        </authorList>
    </citation>
    <scope>NUCLEOTIDE SEQUENCE</scope>
    <source>
        <strain evidence="1">H8</strain>
    </source>
</reference>
<proteinExistence type="predicted"/>
<accession>A0A926DKJ8</accession>
<dbReference type="AlphaFoldDB" id="A0A926DKJ8"/>
<evidence type="ECO:0000313" key="2">
    <source>
        <dbReference type="Proteomes" id="UP000611762"/>
    </source>
</evidence>
<protein>
    <submittedName>
        <fullName evidence="1">Toxin-antitoxin system protein</fullName>
    </submittedName>
</protein>
<evidence type="ECO:0000313" key="1">
    <source>
        <dbReference type="EMBL" id="MBC8539971.1"/>
    </source>
</evidence>
<name>A0A926DKJ8_9FIRM</name>
<dbReference type="GO" id="GO:0006355">
    <property type="term" value="P:regulation of DNA-templated transcription"/>
    <property type="evidence" value="ECO:0007669"/>
    <property type="project" value="InterPro"/>
</dbReference>
<organism evidence="1 2">
    <name type="scientific">Congzhengia minquanensis</name>
    <dbReference type="NCBI Taxonomy" id="2763657"/>
    <lineage>
        <taxon>Bacteria</taxon>
        <taxon>Bacillati</taxon>
        <taxon>Bacillota</taxon>
        <taxon>Clostridia</taxon>
        <taxon>Eubacteriales</taxon>
        <taxon>Oscillospiraceae</taxon>
        <taxon>Congzhengia</taxon>
    </lineage>
</organism>
<dbReference type="EMBL" id="JACRSU010000001">
    <property type="protein sequence ID" value="MBC8539971.1"/>
    <property type="molecule type" value="Genomic_DNA"/>
</dbReference>
<comment type="caution">
    <text evidence="1">The sequence shown here is derived from an EMBL/GenBank/DDBJ whole genome shotgun (WGS) entry which is preliminary data.</text>
</comment>
<dbReference type="RefSeq" id="WP_249311133.1">
    <property type="nucleotide sequence ID" value="NZ_JACRSU010000001.1"/>
</dbReference>
<dbReference type="Proteomes" id="UP000611762">
    <property type="component" value="Unassembled WGS sequence"/>
</dbReference>
<dbReference type="SUPFAM" id="SSF47598">
    <property type="entry name" value="Ribbon-helix-helix"/>
    <property type="match status" value="1"/>
</dbReference>
<keyword evidence="2" id="KW-1185">Reference proteome</keyword>
<sequence>MKPLKEKISITIDNDILEKLRVLAENDDRSLSQYINIILKEHINELTSNVDFTK</sequence>
<gene>
    <name evidence="1" type="ORF">H8698_03140</name>
</gene>